<dbReference type="Gene3D" id="3.20.20.80">
    <property type="entry name" value="Glycosidases"/>
    <property type="match status" value="1"/>
</dbReference>
<feature type="chain" id="PRO_5044270072" description="Fibronectin type-III domain-containing protein" evidence="2">
    <location>
        <begin position="21"/>
        <end position="544"/>
    </location>
</feature>
<name>A0AB39YLU7_9MICC</name>
<reference evidence="3" key="1">
    <citation type="submission" date="2024-07" db="EMBL/GenBank/DDBJ databases">
        <authorList>
            <person name="Li J."/>
            <person name="Wei H."/>
            <person name="Ma J."/>
        </authorList>
    </citation>
    <scope>NUCLEOTIDE SEQUENCE</scope>
    <source>
        <strain evidence="3">AMU7</strain>
    </source>
</reference>
<gene>
    <name evidence="3" type="ORF">ABQM86_16235</name>
</gene>
<accession>A0AB39YLU7</accession>
<evidence type="ECO:0000256" key="2">
    <source>
        <dbReference type="SAM" id="SignalP"/>
    </source>
</evidence>
<dbReference type="AlphaFoldDB" id="A0AB39YLU7"/>
<protein>
    <recommendedName>
        <fullName evidence="4">Fibronectin type-III domain-containing protein</fullName>
    </recommendedName>
</protein>
<feature type="region of interest" description="Disordered" evidence="1">
    <location>
        <begin position="475"/>
        <end position="505"/>
    </location>
</feature>
<dbReference type="RefSeq" id="WP_369744926.1">
    <property type="nucleotide sequence ID" value="NZ_CP165735.1"/>
</dbReference>
<evidence type="ECO:0000256" key="1">
    <source>
        <dbReference type="SAM" id="MobiDB-lite"/>
    </source>
</evidence>
<dbReference type="EMBL" id="CP165735">
    <property type="protein sequence ID" value="XDV70496.1"/>
    <property type="molecule type" value="Genomic_DNA"/>
</dbReference>
<keyword evidence="2" id="KW-0732">Signal</keyword>
<evidence type="ECO:0008006" key="4">
    <source>
        <dbReference type="Google" id="ProtNLM"/>
    </source>
</evidence>
<proteinExistence type="predicted"/>
<sequence length="544" mass="57680">MLAALLVVVCVVFAPWDNNAGTPNTAVTPNAPASPPTHPISGYFITANTESSANRDKMADIKALGGDTAITFGTLLRPATEESLPTDCVVQGMACGKFVSTSLSVHRYFTYSDGSHWGESVWKCPNDRTVSSAGKSYTILVLPTEGRGCTSPDGTYDVVIVGGSKESAEDPAAALSSAATELDMKFYAGLPAPVKRTDVDYLPDLSYMNTLDLFTERFLEYQAANNDVPGLAGFYHHFEMPISSNQFFDPVLSLYKMQNMAIERVLPTRSAVISPYIESRSAASNVSPQDARLGIRRIAQTSGGLALNIAIQDGMGTGKGAAYMPSEGDGPVDTFAATIVGNGTWGEKYVAPNRDYFQAAADGITGTGAVLWANLEGMAPSTKTNTCGNSLRGQTTLERMDRQLQQMAQAEKIVSFMWDPYFTCKGTGTPLKEQLQSGHTSPIVTDAKVDADAGIITVVGFNLSGGQVKVSWTTSDGASHELDSNPSSTAEKGGEDGSSNPRLESIVISLDGSTLPPGTPYLVNVTSRQDSGQKVEFADGVFSP</sequence>
<organism evidence="3">
    <name type="scientific">Paenarthrobacter sp. AMU7</name>
    <dbReference type="NCBI Taxonomy" id="3162492"/>
    <lineage>
        <taxon>Bacteria</taxon>
        <taxon>Bacillati</taxon>
        <taxon>Actinomycetota</taxon>
        <taxon>Actinomycetes</taxon>
        <taxon>Micrococcales</taxon>
        <taxon>Micrococcaceae</taxon>
        <taxon>Paenarthrobacter</taxon>
    </lineage>
</organism>
<evidence type="ECO:0000313" key="3">
    <source>
        <dbReference type="EMBL" id="XDV70496.1"/>
    </source>
</evidence>
<feature type="signal peptide" evidence="2">
    <location>
        <begin position="1"/>
        <end position="20"/>
    </location>
</feature>